<organism evidence="2 3">
    <name type="scientific">Undibacter mobilis</name>
    <dbReference type="NCBI Taxonomy" id="2292256"/>
    <lineage>
        <taxon>Bacteria</taxon>
        <taxon>Pseudomonadati</taxon>
        <taxon>Pseudomonadota</taxon>
        <taxon>Alphaproteobacteria</taxon>
        <taxon>Hyphomicrobiales</taxon>
        <taxon>Nitrobacteraceae</taxon>
        <taxon>Undibacter</taxon>
    </lineage>
</organism>
<evidence type="ECO:0000313" key="2">
    <source>
        <dbReference type="EMBL" id="RDV04620.1"/>
    </source>
</evidence>
<reference evidence="3" key="1">
    <citation type="submission" date="2018-08" db="EMBL/GenBank/DDBJ databases">
        <authorList>
            <person name="Kim S.-J."/>
            <person name="Jung G.-Y."/>
        </authorList>
    </citation>
    <scope>NUCLEOTIDE SEQUENCE [LARGE SCALE GENOMIC DNA]</scope>
    <source>
        <strain evidence="3">GY_H</strain>
    </source>
</reference>
<feature type="domain" description="Phasin" evidence="1">
    <location>
        <begin position="30"/>
        <end position="116"/>
    </location>
</feature>
<dbReference type="EMBL" id="QRGO01000001">
    <property type="protein sequence ID" value="RDV04620.1"/>
    <property type="molecule type" value="Genomic_DNA"/>
</dbReference>
<accession>A0A371BAM1</accession>
<gene>
    <name evidence="2" type="ORF">DXH78_08615</name>
</gene>
<dbReference type="InterPro" id="IPR018968">
    <property type="entry name" value="Phasin"/>
</dbReference>
<dbReference type="Pfam" id="PF09361">
    <property type="entry name" value="Phasin_2"/>
    <property type="match status" value="1"/>
</dbReference>
<protein>
    <submittedName>
        <fullName evidence="2">Phasin</fullName>
    </submittedName>
</protein>
<dbReference type="Proteomes" id="UP000263993">
    <property type="component" value="Unassembled WGS sequence"/>
</dbReference>
<dbReference type="RefSeq" id="WP_115516644.1">
    <property type="nucleotide sequence ID" value="NZ_QRGO01000001.1"/>
</dbReference>
<evidence type="ECO:0000313" key="3">
    <source>
        <dbReference type="Proteomes" id="UP000263993"/>
    </source>
</evidence>
<dbReference type="AlphaFoldDB" id="A0A371BAM1"/>
<keyword evidence="3" id="KW-1185">Reference proteome</keyword>
<sequence length="119" mass="13000">MAQDPKFEIPAEMREFAEKSVEQAKVAFDSFIAASKHAVGTAETQAKTLQSGVREAGQLAMGFAERNLTASFDFAQRLLRAKDPKEVTELQIDYVKAQIAALSEQAKALSEHAGKMTPK</sequence>
<evidence type="ECO:0000259" key="1">
    <source>
        <dbReference type="Pfam" id="PF09361"/>
    </source>
</evidence>
<comment type="caution">
    <text evidence="2">The sequence shown here is derived from an EMBL/GenBank/DDBJ whole genome shotgun (WGS) entry which is preliminary data.</text>
</comment>
<dbReference type="OrthoDB" id="7856369at2"/>
<proteinExistence type="predicted"/>
<name>A0A371BAM1_9BRAD</name>